<dbReference type="Pfam" id="PF13569">
    <property type="entry name" value="DUF4132"/>
    <property type="match status" value="1"/>
</dbReference>
<evidence type="ECO:0000313" key="4">
    <source>
        <dbReference type="Proteomes" id="UP000614047"/>
    </source>
</evidence>
<dbReference type="Proteomes" id="UP000614047">
    <property type="component" value="Unassembled WGS sequence"/>
</dbReference>
<protein>
    <recommendedName>
        <fullName evidence="2">DUF4132 domain-containing protein</fullName>
    </recommendedName>
</protein>
<proteinExistence type="predicted"/>
<dbReference type="InterPro" id="IPR025406">
    <property type="entry name" value="DUF4132"/>
</dbReference>
<feature type="region of interest" description="Disordered" evidence="1">
    <location>
        <begin position="150"/>
        <end position="169"/>
    </location>
</feature>
<gene>
    <name evidence="3" type="ORF">IW256_004879</name>
</gene>
<keyword evidence="4" id="KW-1185">Reference proteome</keyword>
<feature type="domain" description="DUF4132" evidence="2">
    <location>
        <begin position="894"/>
        <end position="1074"/>
    </location>
</feature>
<sequence length="1167" mass="126928">MRLSHDEAEAPAGHEDDVLALPDPWLRELHPRRGGLSVPPLDVDEASAGSARTAVQRHREVIDAMLGAPATEPEITARARAHLGGTPDPLGAAAVAAIIAATAWLGEDDRLPAFAELWLAEHGPAFAATAFTELGRVDVTLPPSVRAAIARSRARRSRSGTPAGGPPRSAVDIALSAAREKTGTGVPVTFTDNLRGSHRLWVQVALLRRLRTFLVHADDREYEEAVKRLAEHRRTPYQMAIAAYLVPTRPDWLDDCCASQELLGDGTMERFLLCSASDRRHLDLFGKPNYRWGWDAGGQRDVIGTLLDALGAETVPFLNRILDEYSPESGVWKTAVEALSLIPADEAFQAMVDRLGHRQVRARVVEAAGRRPGQAVRLLSPVATGASPAADFAGTVLTGLLVSDPALLETVPAEVRAALTPVLASLERIEEAAPDDLPALLADPPWTRPRPRRRPLVIEGLTVPADRRLVWEPGERDRWAETECWYAGAYPWPPEKEQSHDWDGEARLYREGKLETSGMVGLLLKGADELVRPLLAEWNTDDVWLAEQWLPRMIARFGLDALPIALRVARHVPAAHGGVLLPFLDAEVAQVMADWLARLKTGRRHARAWFGRHGLAAVPLLLPAALGRAGTERRAAEGALLHLAAAHGPEPIVEAAAAYGDEAAKEIATLLATDPLEVLPARMPKIAAWADPAMLPQPLLRGRDRALPAAATGHVLTILAMSKPGEPPYPGLEVVREACDPGSLAGFGWAVLQRWLASGAPGKDGWALTQLGLIGDDDTVRRLTPLIKAWPGESASARAAAGLDVLAAIGSDVALLHLHGIARTMKFKGLRARAQEKIEEIAAALELTTDQLADRAVPDFGLDAEGGMVLDYGPRRFRVGFDEQLRPYVVQEDGKIRKDLPKPAAGDDPALAPAAKRRFSDLRKEVRAIADREIRRLERAMTTGRSRSLEEFRTYLVGHGLMWHIARRLVWLAEEDGRVTAFRLSEDRTFADAADDEFTPAETARIRVAHPLHLGDDLGAWSELFADYEILQPFQQLGRPLHVLTEEERASGRLRRFEGAVASYGKAKGMSQDLWGDGTEGRRADGWIARKVTGGRYVVAGLNPGLGVGGYMGDYPEQRLTAVWLADEPGPYREGAEGTHRFGDLDPVDVSEVIVELTRMTAAGGDS</sequence>
<comment type="caution">
    <text evidence="3">The sequence shown here is derived from an EMBL/GenBank/DDBJ whole genome shotgun (WGS) entry which is preliminary data.</text>
</comment>
<dbReference type="RefSeq" id="WP_197013187.1">
    <property type="nucleotide sequence ID" value="NZ_BAABES010000011.1"/>
</dbReference>
<organism evidence="3 4">
    <name type="scientific">Actinomadura viridis</name>
    <dbReference type="NCBI Taxonomy" id="58110"/>
    <lineage>
        <taxon>Bacteria</taxon>
        <taxon>Bacillati</taxon>
        <taxon>Actinomycetota</taxon>
        <taxon>Actinomycetes</taxon>
        <taxon>Streptosporangiales</taxon>
        <taxon>Thermomonosporaceae</taxon>
        <taxon>Actinomadura</taxon>
    </lineage>
</organism>
<dbReference type="AlphaFoldDB" id="A0A931DNC0"/>
<accession>A0A931DNC0</accession>
<name>A0A931DNC0_9ACTN</name>
<evidence type="ECO:0000256" key="1">
    <source>
        <dbReference type="SAM" id="MobiDB-lite"/>
    </source>
</evidence>
<dbReference type="EMBL" id="JADOUA010000001">
    <property type="protein sequence ID" value="MBG6090766.1"/>
    <property type="molecule type" value="Genomic_DNA"/>
</dbReference>
<reference evidence="3" key="1">
    <citation type="submission" date="2020-11" db="EMBL/GenBank/DDBJ databases">
        <title>Sequencing the genomes of 1000 actinobacteria strains.</title>
        <authorList>
            <person name="Klenk H.-P."/>
        </authorList>
    </citation>
    <scope>NUCLEOTIDE SEQUENCE</scope>
    <source>
        <strain evidence="3">DSM 43175</strain>
    </source>
</reference>
<evidence type="ECO:0000259" key="2">
    <source>
        <dbReference type="Pfam" id="PF13569"/>
    </source>
</evidence>
<evidence type="ECO:0000313" key="3">
    <source>
        <dbReference type="EMBL" id="MBG6090766.1"/>
    </source>
</evidence>